<organism evidence="4">
    <name type="scientific">Anisakis simplex</name>
    <name type="common">Herring worm</name>
    <dbReference type="NCBI Taxonomy" id="6269"/>
    <lineage>
        <taxon>Eukaryota</taxon>
        <taxon>Metazoa</taxon>
        <taxon>Ecdysozoa</taxon>
        <taxon>Nematoda</taxon>
        <taxon>Chromadorea</taxon>
        <taxon>Rhabditida</taxon>
        <taxon>Spirurina</taxon>
        <taxon>Ascaridomorpha</taxon>
        <taxon>Ascaridoidea</taxon>
        <taxon>Anisakidae</taxon>
        <taxon>Anisakis</taxon>
        <taxon>Anisakis simplex complex</taxon>
    </lineage>
</organism>
<evidence type="ECO:0000313" key="3">
    <source>
        <dbReference type="Proteomes" id="UP000267096"/>
    </source>
</evidence>
<feature type="compositionally biased region" description="Polar residues" evidence="1">
    <location>
        <begin position="1"/>
        <end position="23"/>
    </location>
</feature>
<reference evidence="4" key="1">
    <citation type="submission" date="2017-02" db="UniProtKB">
        <authorList>
            <consortium name="WormBaseParasite"/>
        </authorList>
    </citation>
    <scope>IDENTIFICATION</scope>
</reference>
<evidence type="ECO:0000313" key="2">
    <source>
        <dbReference type="EMBL" id="VDK25730.1"/>
    </source>
</evidence>
<protein>
    <submittedName>
        <fullName evidence="4">WD_REPEATS_REGION domain-containing protein</fullName>
    </submittedName>
</protein>
<reference evidence="2 3" key="2">
    <citation type="submission" date="2018-11" db="EMBL/GenBank/DDBJ databases">
        <authorList>
            <consortium name="Pathogen Informatics"/>
        </authorList>
    </citation>
    <scope>NUCLEOTIDE SEQUENCE [LARGE SCALE GENOMIC DNA]</scope>
</reference>
<keyword evidence="3" id="KW-1185">Reference proteome</keyword>
<proteinExistence type="predicted"/>
<dbReference type="WBParaSite" id="ASIM_0000576901-mRNA-1">
    <property type="protein sequence ID" value="ASIM_0000576901-mRNA-1"/>
    <property type="gene ID" value="ASIM_0000576901"/>
</dbReference>
<feature type="region of interest" description="Disordered" evidence="1">
    <location>
        <begin position="1"/>
        <end position="46"/>
    </location>
</feature>
<dbReference type="AlphaFoldDB" id="A0A0M3JDS8"/>
<feature type="compositionally biased region" description="Low complexity" evidence="1">
    <location>
        <begin position="28"/>
        <end position="42"/>
    </location>
</feature>
<accession>A0A0M3JDS8</accession>
<dbReference type="EMBL" id="UYRR01011048">
    <property type="protein sequence ID" value="VDK25730.1"/>
    <property type="molecule type" value="Genomic_DNA"/>
</dbReference>
<gene>
    <name evidence="2" type="ORF">ASIM_LOCUS5555</name>
</gene>
<evidence type="ECO:0000256" key="1">
    <source>
        <dbReference type="SAM" id="MobiDB-lite"/>
    </source>
</evidence>
<sequence>MMQSVTSTNDSECTSTKLKSTISRLKGVDSPESSGSSVVRSSSPHKVTLNDAVRLSPASTRHKTSFAPSESGSAVYRTISTDSTKLNYAQSILDHSGRKSSNTSTTSTTSVSVPNRIINVSYAYYDHKHLFLVGGANPVG</sequence>
<name>A0A0M3JDS8_ANISI</name>
<dbReference type="Proteomes" id="UP000267096">
    <property type="component" value="Unassembled WGS sequence"/>
</dbReference>
<evidence type="ECO:0000313" key="4">
    <source>
        <dbReference type="WBParaSite" id="ASIM_0000576901-mRNA-1"/>
    </source>
</evidence>